<gene>
    <name evidence="3" type="ORF">KI387_015596</name>
</gene>
<organism evidence="3 4">
    <name type="scientific">Taxus chinensis</name>
    <name type="common">Chinese yew</name>
    <name type="synonym">Taxus wallichiana var. chinensis</name>
    <dbReference type="NCBI Taxonomy" id="29808"/>
    <lineage>
        <taxon>Eukaryota</taxon>
        <taxon>Viridiplantae</taxon>
        <taxon>Streptophyta</taxon>
        <taxon>Embryophyta</taxon>
        <taxon>Tracheophyta</taxon>
        <taxon>Spermatophyta</taxon>
        <taxon>Pinopsida</taxon>
        <taxon>Pinidae</taxon>
        <taxon>Conifers II</taxon>
        <taxon>Cupressales</taxon>
        <taxon>Taxaceae</taxon>
        <taxon>Taxus</taxon>
    </lineage>
</organism>
<comment type="caution">
    <text evidence="3">The sequence shown here is derived from an EMBL/GenBank/DDBJ whole genome shotgun (WGS) entry which is preliminary data.</text>
</comment>
<keyword evidence="1" id="KW-0812">Transmembrane</keyword>
<dbReference type="Proteomes" id="UP000824469">
    <property type="component" value="Unassembled WGS sequence"/>
</dbReference>
<evidence type="ECO:0000256" key="1">
    <source>
        <dbReference type="SAM" id="Phobius"/>
    </source>
</evidence>
<keyword evidence="4" id="KW-1185">Reference proteome</keyword>
<keyword evidence="1" id="KW-1133">Transmembrane helix</keyword>
<evidence type="ECO:0000313" key="3">
    <source>
        <dbReference type="EMBL" id="KAH9320957.1"/>
    </source>
</evidence>
<dbReference type="PANTHER" id="PTHR46038:SF38">
    <property type="entry name" value="GLYCOSYLTRANSFERASE-RELATED"/>
    <property type="match status" value="1"/>
</dbReference>
<dbReference type="InterPro" id="IPR005069">
    <property type="entry name" value="Nucl-diP-sugar_transferase"/>
</dbReference>
<dbReference type="EMBL" id="JAHRHJ020000003">
    <property type="protein sequence ID" value="KAH9320957.1"/>
    <property type="molecule type" value="Genomic_DNA"/>
</dbReference>
<feature type="domain" description="Nucleotide-diphospho-sugar transferase" evidence="2">
    <location>
        <begin position="131"/>
        <end position="281"/>
    </location>
</feature>
<evidence type="ECO:0000259" key="2">
    <source>
        <dbReference type="Pfam" id="PF03407"/>
    </source>
</evidence>
<dbReference type="Pfam" id="PF03407">
    <property type="entry name" value="Nucleotid_trans"/>
    <property type="match status" value="1"/>
</dbReference>
<reference evidence="3 4" key="1">
    <citation type="journal article" date="2021" name="Nat. Plants">
        <title>The Taxus genome provides insights into paclitaxel biosynthesis.</title>
        <authorList>
            <person name="Xiong X."/>
            <person name="Gou J."/>
            <person name="Liao Q."/>
            <person name="Li Y."/>
            <person name="Zhou Q."/>
            <person name="Bi G."/>
            <person name="Li C."/>
            <person name="Du R."/>
            <person name="Wang X."/>
            <person name="Sun T."/>
            <person name="Guo L."/>
            <person name="Liang H."/>
            <person name="Lu P."/>
            <person name="Wu Y."/>
            <person name="Zhang Z."/>
            <person name="Ro D.K."/>
            <person name="Shang Y."/>
            <person name="Huang S."/>
            <person name="Yan J."/>
        </authorList>
    </citation>
    <scope>NUCLEOTIDE SEQUENCE [LARGE SCALE GENOMIC DNA]</scope>
    <source>
        <strain evidence="3">Ta-2019</strain>
    </source>
</reference>
<sequence>MAKNKRGEIFRKQVMMPCNNVVRDVFLLLLAMTGIGLALSGILNKATSSLNPLFPERVKHFVSPPQSDSKLPVVTAPSADPNDELGKILAKTANSNKTVILTALNWAWAEPNTMIDLFLESFRIGEGTEELLQNLLIVALDAKTYNRCLEIHHHCYSLKTRGVDYSGEKFYMSDDYLKMMWTRLGFLGDVLRRGYNIIFSDTDIMWLRNPMGRLEPDADIQITSDKYNGDPFDMKNEANTGYMYVCSNERTIGFYRYWYLSRRLFPGKKEQDVLNILKLSQGFSRR</sequence>
<dbReference type="InterPro" id="IPR044821">
    <property type="entry name" value="At1g28695/At4g15970-like"/>
</dbReference>
<feature type="non-terminal residue" evidence="3">
    <location>
        <position position="286"/>
    </location>
</feature>
<dbReference type="AlphaFoldDB" id="A0AA38GFT6"/>
<proteinExistence type="predicted"/>
<feature type="transmembrane region" description="Helical" evidence="1">
    <location>
        <begin position="21"/>
        <end position="43"/>
    </location>
</feature>
<dbReference type="PANTHER" id="PTHR46038">
    <property type="entry name" value="EXPRESSED PROTEIN-RELATED"/>
    <property type="match status" value="1"/>
</dbReference>
<accession>A0AA38GFT6</accession>
<protein>
    <recommendedName>
        <fullName evidence="2">Nucleotide-diphospho-sugar transferase domain-containing protein</fullName>
    </recommendedName>
</protein>
<keyword evidence="1" id="KW-0472">Membrane</keyword>
<name>A0AA38GFT6_TAXCH</name>
<evidence type="ECO:0000313" key="4">
    <source>
        <dbReference type="Proteomes" id="UP000824469"/>
    </source>
</evidence>
<dbReference type="OMA" id="LCAREQY"/>